<sequence length="130" mass="14193">MALVQTVVLHLDLGEPEEMKDHHPSWSGGLSPHCRPVDQVLWSAVVLRVGVAAVVRGVIGEDLLLGSAPFLHLQVKAIFVVSLRGRSLITCVLTWNQTISRRFPSVWKSQLSVTVSPTTTGGSRSMETVR</sequence>
<dbReference type="AlphaFoldDB" id="A0A4Z2FYB3"/>
<evidence type="ECO:0000313" key="2">
    <source>
        <dbReference type="Proteomes" id="UP000314294"/>
    </source>
</evidence>
<dbReference type="EMBL" id="SRLO01000801">
    <property type="protein sequence ID" value="TNN46229.1"/>
    <property type="molecule type" value="Genomic_DNA"/>
</dbReference>
<keyword evidence="2" id="KW-1185">Reference proteome</keyword>
<reference evidence="1 2" key="1">
    <citation type="submission" date="2019-03" db="EMBL/GenBank/DDBJ databases">
        <title>First draft genome of Liparis tanakae, snailfish: a comprehensive survey of snailfish specific genes.</title>
        <authorList>
            <person name="Kim W."/>
            <person name="Song I."/>
            <person name="Jeong J.-H."/>
            <person name="Kim D."/>
            <person name="Kim S."/>
            <person name="Ryu S."/>
            <person name="Song J.Y."/>
            <person name="Lee S.K."/>
        </authorList>
    </citation>
    <scope>NUCLEOTIDE SEQUENCE [LARGE SCALE GENOMIC DNA]</scope>
    <source>
        <tissue evidence="1">Muscle</tissue>
    </source>
</reference>
<name>A0A4Z2FYB3_9TELE</name>
<gene>
    <name evidence="1" type="ORF">EYF80_043579</name>
</gene>
<proteinExistence type="predicted"/>
<protein>
    <submittedName>
        <fullName evidence="1">Uncharacterized protein</fullName>
    </submittedName>
</protein>
<organism evidence="1 2">
    <name type="scientific">Liparis tanakae</name>
    <name type="common">Tanaka's snailfish</name>
    <dbReference type="NCBI Taxonomy" id="230148"/>
    <lineage>
        <taxon>Eukaryota</taxon>
        <taxon>Metazoa</taxon>
        <taxon>Chordata</taxon>
        <taxon>Craniata</taxon>
        <taxon>Vertebrata</taxon>
        <taxon>Euteleostomi</taxon>
        <taxon>Actinopterygii</taxon>
        <taxon>Neopterygii</taxon>
        <taxon>Teleostei</taxon>
        <taxon>Neoteleostei</taxon>
        <taxon>Acanthomorphata</taxon>
        <taxon>Eupercaria</taxon>
        <taxon>Perciformes</taxon>
        <taxon>Cottioidei</taxon>
        <taxon>Cottales</taxon>
        <taxon>Liparidae</taxon>
        <taxon>Liparis</taxon>
    </lineage>
</organism>
<accession>A0A4Z2FYB3</accession>
<comment type="caution">
    <text evidence="1">The sequence shown here is derived from an EMBL/GenBank/DDBJ whole genome shotgun (WGS) entry which is preliminary data.</text>
</comment>
<evidence type="ECO:0000313" key="1">
    <source>
        <dbReference type="EMBL" id="TNN46229.1"/>
    </source>
</evidence>
<dbReference type="Proteomes" id="UP000314294">
    <property type="component" value="Unassembled WGS sequence"/>
</dbReference>